<feature type="transmembrane region" description="Helical" evidence="1">
    <location>
        <begin position="123"/>
        <end position="145"/>
    </location>
</feature>
<keyword evidence="1" id="KW-1133">Transmembrane helix</keyword>
<evidence type="ECO:0000313" key="3">
    <source>
        <dbReference type="Proteomes" id="UP000663419"/>
    </source>
</evidence>
<keyword evidence="1" id="KW-0472">Membrane</keyword>
<gene>
    <name evidence="2" type="ORF">I7I53_05063</name>
</gene>
<keyword evidence="1" id="KW-0812">Transmembrane</keyword>
<reference evidence="2" key="1">
    <citation type="submission" date="2021-01" db="EMBL/GenBank/DDBJ databases">
        <title>Chromosome-level genome assembly of a human fungal pathogen reveals clustering of transcriptionally co-regulated genes.</title>
        <authorList>
            <person name="Voorhies M."/>
            <person name="Cohen S."/>
            <person name="Shea T.P."/>
            <person name="Petrus S."/>
            <person name="Munoz J.F."/>
            <person name="Poplawski S."/>
            <person name="Goldman W.E."/>
            <person name="Michael T."/>
            <person name="Cuomo C.A."/>
            <person name="Sil A."/>
            <person name="Beyhan S."/>
        </authorList>
    </citation>
    <scope>NUCLEOTIDE SEQUENCE</scope>
    <source>
        <strain evidence="2">H88</strain>
    </source>
</reference>
<proteinExistence type="predicted"/>
<dbReference type="EMBL" id="CP069106">
    <property type="protein sequence ID" value="QSS56761.1"/>
    <property type="molecule type" value="Genomic_DNA"/>
</dbReference>
<protein>
    <submittedName>
        <fullName evidence="2">FluG domain-containing protein</fullName>
    </submittedName>
</protein>
<dbReference type="AlphaFoldDB" id="A0A8A1LSL1"/>
<name>A0A8A1LSL1_AJEC8</name>
<accession>A0A8A1LSL1</accession>
<evidence type="ECO:0000313" key="2">
    <source>
        <dbReference type="EMBL" id="QSS56761.1"/>
    </source>
</evidence>
<evidence type="ECO:0000256" key="1">
    <source>
        <dbReference type="SAM" id="Phobius"/>
    </source>
</evidence>
<dbReference type="VEuPathDB" id="FungiDB:I7I53_05063"/>
<dbReference type="Proteomes" id="UP000663419">
    <property type="component" value="Chromosome 5"/>
</dbReference>
<organism evidence="2 3">
    <name type="scientific">Ajellomyces capsulatus (strain H88)</name>
    <name type="common">Darling's disease fungus</name>
    <name type="synonym">Histoplasma capsulatum</name>
    <dbReference type="NCBI Taxonomy" id="544711"/>
    <lineage>
        <taxon>Eukaryota</taxon>
        <taxon>Fungi</taxon>
        <taxon>Dikarya</taxon>
        <taxon>Ascomycota</taxon>
        <taxon>Pezizomycotina</taxon>
        <taxon>Eurotiomycetes</taxon>
        <taxon>Eurotiomycetidae</taxon>
        <taxon>Onygenales</taxon>
        <taxon>Ajellomycetaceae</taxon>
        <taxon>Histoplasma</taxon>
    </lineage>
</organism>
<sequence>MMRIMSNLCSRNEHGLLGISSTCWTAESKIGTSFMSTECKLSRIGLHSAAYARAHASGKSHLLILKQILQLMALLMQIPFPSHVRALSVSSALEIASCHTPHGCTPFHSLIIFKDMSKLATSATLILMLCSGVLTHHAQMWWMVLKISRGTRFWSTMYMSK</sequence>